<evidence type="ECO:0000313" key="2">
    <source>
        <dbReference type="Proteomes" id="UP000030655"/>
    </source>
</evidence>
<accession>A0A059F1F0</accession>
<protein>
    <submittedName>
        <fullName evidence="1">Uncharacterized protein</fullName>
    </submittedName>
</protein>
<dbReference type="HOGENOM" id="CLU_101419_0_0_1"/>
<gene>
    <name evidence="1" type="ORF">H312_01508</name>
</gene>
<dbReference type="Proteomes" id="UP000030655">
    <property type="component" value="Unassembled WGS sequence"/>
</dbReference>
<reference evidence="2" key="1">
    <citation type="submission" date="2013-02" db="EMBL/GenBank/DDBJ databases">
        <authorList>
            <consortium name="The Broad Institute Genome Sequencing Platform"/>
            <person name="Cuomo C."/>
            <person name="Becnel J."/>
            <person name="Sanscrainte N."/>
            <person name="Walker B."/>
            <person name="Young S.K."/>
            <person name="Zeng Q."/>
            <person name="Gargeya S."/>
            <person name="Fitzgerald M."/>
            <person name="Haas B."/>
            <person name="Abouelleil A."/>
            <person name="Alvarado L."/>
            <person name="Arachchi H.M."/>
            <person name="Berlin A.M."/>
            <person name="Chapman S.B."/>
            <person name="Dewar J."/>
            <person name="Goldberg J."/>
            <person name="Griggs A."/>
            <person name="Gujja S."/>
            <person name="Hansen M."/>
            <person name="Howarth C."/>
            <person name="Imamovic A."/>
            <person name="Larimer J."/>
            <person name="McCowan C."/>
            <person name="Murphy C."/>
            <person name="Neiman D."/>
            <person name="Pearson M."/>
            <person name="Priest M."/>
            <person name="Roberts A."/>
            <person name="Saif S."/>
            <person name="Shea T."/>
            <person name="Sisk P."/>
            <person name="Sykes S."/>
            <person name="Wortman J."/>
            <person name="Nusbaum C."/>
            <person name="Birren B."/>
        </authorList>
    </citation>
    <scope>NUCLEOTIDE SEQUENCE [LARGE SCALE GENOMIC DNA]</scope>
    <source>
        <strain evidence="2">PRA339</strain>
    </source>
</reference>
<dbReference type="OrthoDB" id="10291272at2759"/>
<dbReference type="VEuPathDB" id="MicrosporidiaDB:H312_01508"/>
<organism evidence="1 2">
    <name type="scientific">Anncaliia algerae PRA339</name>
    <dbReference type="NCBI Taxonomy" id="1288291"/>
    <lineage>
        <taxon>Eukaryota</taxon>
        <taxon>Fungi</taxon>
        <taxon>Fungi incertae sedis</taxon>
        <taxon>Microsporidia</taxon>
        <taxon>Tubulinosematoidea</taxon>
        <taxon>Tubulinosematidae</taxon>
        <taxon>Anncaliia</taxon>
    </lineage>
</organism>
<feature type="non-terminal residue" evidence="1">
    <location>
        <position position="1"/>
    </location>
</feature>
<dbReference type="EMBL" id="KK365151">
    <property type="protein sequence ID" value="KCZ81083.1"/>
    <property type="molecule type" value="Genomic_DNA"/>
</dbReference>
<evidence type="ECO:0000313" key="1">
    <source>
        <dbReference type="EMBL" id="KCZ81083.1"/>
    </source>
</evidence>
<reference evidence="1 2" key="2">
    <citation type="submission" date="2014-03" db="EMBL/GenBank/DDBJ databases">
        <title>The Genome Sequence of Anncaliia algerae insect isolate PRA339.</title>
        <authorList>
            <consortium name="The Broad Institute Genome Sequencing Platform"/>
            <consortium name="The Broad Institute Genome Sequencing Center for Infectious Disease"/>
            <person name="Cuomo C."/>
            <person name="Becnel J."/>
            <person name="Sanscrainte N."/>
            <person name="Walker B."/>
            <person name="Young S.K."/>
            <person name="Zeng Q."/>
            <person name="Gargeya S."/>
            <person name="Fitzgerald M."/>
            <person name="Haas B."/>
            <person name="Abouelleil A."/>
            <person name="Alvarado L."/>
            <person name="Arachchi H.M."/>
            <person name="Berlin A.M."/>
            <person name="Chapman S.B."/>
            <person name="Dewar J."/>
            <person name="Goldberg J."/>
            <person name="Griggs A."/>
            <person name="Gujja S."/>
            <person name="Hansen M."/>
            <person name="Howarth C."/>
            <person name="Imamovic A."/>
            <person name="Larimer J."/>
            <person name="McCowan C."/>
            <person name="Murphy C."/>
            <person name="Neiman D."/>
            <person name="Pearson M."/>
            <person name="Priest M."/>
            <person name="Roberts A."/>
            <person name="Saif S."/>
            <person name="Shea T."/>
            <person name="Sisk P."/>
            <person name="Sykes S."/>
            <person name="Wortman J."/>
            <person name="Nusbaum C."/>
            <person name="Birren B."/>
        </authorList>
    </citation>
    <scope>NUCLEOTIDE SEQUENCE [LARGE SCALE GENOMIC DNA]</scope>
    <source>
        <strain evidence="1 2">PRA339</strain>
    </source>
</reference>
<proteinExistence type="predicted"/>
<sequence>ISKSVDTLIKIVSIPVIERIDNIYNNKVLYNIMNRLNKPSKEYPSFQKVKDSLINYDNLEKSVKTIEKEFIPNFLQCITSINKCKEILRDDHLQKLKTLAEAIESEISKHNPLISKIECIDYRDIECNIKNKQLTCDCEAQFVISFLKSGCLSKLRRFFNYKVILKFTKEENALQLDEVFFEKIN</sequence>
<dbReference type="AlphaFoldDB" id="A0A059F1F0"/>
<name>A0A059F1F0_9MICR</name>
<keyword evidence="2" id="KW-1185">Reference proteome</keyword>